<dbReference type="Pfam" id="PF00535">
    <property type="entry name" value="Glycos_transf_2"/>
    <property type="match status" value="1"/>
</dbReference>
<dbReference type="PANTHER" id="PTHR43646">
    <property type="entry name" value="GLYCOSYLTRANSFERASE"/>
    <property type="match status" value="1"/>
</dbReference>
<reference evidence="8" key="1">
    <citation type="journal article" date="2019" name="Int. J. Syst. Evol. Microbiol.">
        <title>The Global Catalogue of Microorganisms (GCM) 10K type strain sequencing project: providing services to taxonomists for standard genome sequencing and annotation.</title>
        <authorList>
            <consortium name="The Broad Institute Genomics Platform"/>
            <consortium name="The Broad Institute Genome Sequencing Center for Infectious Disease"/>
            <person name="Wu L."/>
            <person name="Ma J."/>
        </authorList>
    </citation>
    <scope>NUCLEOTIDE SEQUENCE [LARGE SCALE GENOMIC DNA]</scope>
    <source>
        <strain evidence="8">CECT 7477</strain>
    </source>
</reference>
<proteinExistence type="predicted"/>
<comment type="subcellular location">
    <subcellularLocation>
        <location evidence="1">Cell membrane</location>
    </subcellularLocation>
</comment>
<gene>
    <name evidence="7" type="ORF">ACFOUT_14680</name>
</gene>
<evidence type="ECO:0000256" key="5">
    <source>
        <dbReference type="ARBA" id="ARBA00023136"/>
    </source>
</evidence>
<evidence type="ECO:0000256" key="1">
    <source>
        <dbReference type="ARBA" id="ARBA00004236"/>
    </source>
</evidence>
<accession>A0ABV8JX33</accession>
<sequence>MKTNKKFNLSVVIPAHNEKDNLKLLVPKLVNEGGDLLMEVIVVLSGLNSDGSEELKFGPKVKWIRANEKGRAVQMNMGAQHSQSSILAFLHADVLPPSDFAKNIVDTIASGFDAGFFSYQFDKKSILLSINAYFTAKDGLFTGGGDQCLFIEKNQFQKLNGFDESQVLMEDFEFFKRMKKSNIKYTIIKNDMLVSARKYEKNSYLRVNLSNLLLVILFKSGYSAEKLKKLHNKLLHLSYSE</sequence>
<dbReference type="SUPFAM" id="SSF53448">
    <property type="entry name" value="Nucleotide-diphospho-sugar transferases"/>
    <property type="match status" value="1"/>
</dbReference>
<dbReference type="InterPro" id="IPR001173">
    <property type="entry name" value="Glyco_trans_2-like"/>
</dbReference>
<feature type="domain" description="Glycosyltransferase 2-like" evidence="6">
    <location>
        <begin position="10"/>
        <end position="113"/>
    </location>
</feature>
<evidence type="ECO:0000313" key="7">
    <source>
        <dbReference type="EMBL" id="MFC4097133.1"/>
    </source>
</evidence>
<dbReference type="InterPro" id="IPR029044">
    <property type="entry name" value="Nucleotide-diphossugar_trans"/>
</dbReference>
<protein>
    <submittedName>
        <fullName evidence="7">TIGR04283 family arsenosugar biosynthesis glycosyltransferase</fullName>
    </submittedName>
</protein>
<organism evidence="7 8">
    <name type="scientific">Euzebyella saccharophila</name>
    <dbReference type="NCBI Taxonomy" id="679664"/>
    <lineage>
        <taxon>Bacteria</taxon>
        <taxon>Pseudomonadati</taxon>
        <taxon>Bacteroidota</taxon>
        <taxon>Flavobacteriia</taxon>
        <taxon>Flavobacteriales</taxon>
        <taxon>Flavobacteriaceae</taxon>
        <taxon>Euzebyella</taxon>
    </lineage>
</organism>
<dbReference type="Proteomes" id="UP001595814">
    <property type="component" value="Unassembled WGS sequence"/>
</dbReference>
<keyword evidence="4" id="KW-0808">Transferase</keyword>
<dbReference type="InterPro" id="IPR026461">
    <property type="entry name" value="Trfase_2_rSAM/seldom_assoc"/>
</dbReference>
<evidence type="ECO:0000256" key="3">
    <source>
        <dbReference type="ARBA" id="ARBA00022676"/>
    </source>
</evidence>
<keyword evidence="3" id="KW-0328">Glycosyltransferase</keyword>
<evidence type="ECO:0000259" key="6">
    <source>
        <dbReference type="Pfam" id="PF00535"/>
    </source>
</evidence>
<dbReference type="PANTHER" id="PTHR43646:SF2">
    <property type="entry name" value="GLYCOSYLTRANSFERASE 2-LIKE DOMAIN-CONTAINING PROTEIN"/>
    <property type="match status" value="1"/>
</dbReference>
<dbReference type="EMBL" id="JBHSAW010000010">
    <property type="protein sequence ID" value="MFC4097133.1"/>
    <property type="molecule type" value="Genomic_DNA"/>
</dbReference>
<keyword evidence="5" id="KW-0472">Membrane</keyword>
<dbReference type="RefSeq" id="WP_192461841.1">
    <property type="nucleotide sequence ID" value="NZ_JACYFJ010000002.1"/>
</dbReference>
<name>A0ABV8JX33_9FLAO</name>
<comment type="caution">
    <text evidence="7">The sequence shown here is derived from an EMBL/GenBank/DDBJ whole genome shotgun (WGS) entry which is preliminary data.</text>
</comment>
<evidence type="ECO:0000256" key="2">
    <source>
        <dbReference type="ARBA" id="ARBA00022475"/>
    </source>
</evidence>
<dbReference type="NCBIfam" id="TIGR04283">
    <property type="entry name" value="glyco_like_mftF"/>
    <property type="match status" value="1"/>
</dbReference>
<keyword evidence="8" id="KW-1185">Reference proteome</keyword>
<dbReference type="Gene3D" id="3.90.550.10">
    <property type="entry name" value="Spore Coat Polysaccharide Biosynthesis Protein SpsA, Chain A"/>
    <property type="match status" value="1"/>
</dbReference>
<keyword evidence="2" id="KW-1003">Cell membrane</keyword>
<evidence type="ECO:0000313" key="8">
    <source>
        <dbReference type="Proteomes" id="UP001595814"/>
    </source>
</evidence>
<evidence type="ECO:0000256" key="4">
    <source>
        <dbReference type="ARBA" id="ARBA00022679"/>
    </source>
</evidence>